<name>A0ABM6LEY9_9BACI</name>
<gene>
    <name evidence="1" type="ORF">S101395_00971</name>
</gene>
<evidence type="ECO:0000313" key="1">
    <source>
        <dbReference type="EMBL" id="ASB87525.1"/>
    </source>
</evidence>
<evidence type="ECO:0000313" key="2">
    <source>
        <dbReference type="Proteomes" id="UP000196877"/>
    </source>
</evidence>
<reference evidence="1 2" key="1">
    <citation type="submission" date="2017-06" db="EMBL/GenBank/DDBJ databases">
        <title>Genome sequence of Bacillus sonorensis strain SRCM101395.</title>
        <authorList>
            <person name="Cho S.H."/>
        </authorList>
    </citation>
    <scope>NUCLEOTIDE SEQUENCE [LARGE SCALE GENOMIC DNA]</scope>
    <source>
        <strain evidence="1 2">SRCM101395</strain>
    </source>
</reference>
<dbReference type="Gene3D" id="3.90.180.10">
    <property type="entry name" value="Medium-chain alcohol dehydrogenases, catalytic domain"/>
    <property type="match status" value="1"/>
</dbReference>
<sequence length="49" mass="5560">MRNGVKSGRLQYEETITEGFERIPEAFLGLFKGENFGKQLIKVADQSVK</sequence>
<organism evidence="1 2">
    <name type="scientific">Bacillus sonorensis</name>
    <dbReference type="NCBI Taxonomy" id="119858"/>
    <lineage>
        <taxon>Bacteria</taxon>
        <taxon>Bacillati</taxon>
        <taxon>Bacillota</taxon>
        <taxon>Bacilli</taxon>
        <taxon>Bacillales</taxon>
        <taxon>Bacillaceae</taxon>
        <taxon>Bacillus</taxon>
    </lineage>
</organism>
<dbReference type="SUPFAM" id="SSF50129">
    <property type="entry name" value="GroES-like"/>
    <property type="match status" value="1"/>
</dbReference>
<proteinExistence type="predicted"/>
<protein>
    <submittedName>
        <fullName evidence="1">NADP-dependent oxidoreductase YfmJ</fullName>
    </submittedName>
</protein>
<accession>A0ABM6LEY9</accession>
<dbReference type="InterPro" id="IPR011032">
    <property type="entry name" value="GroES-like_sf"/>
</dbReference>
<dbReference type="EMBL" id="CP021920">
    <property type="protein sequence ID" value="ASB87525.1"/>
    <property type="molecule type" value="Genomic_DNA"/>
</dbReference>
<keyword evidence="2" id="KW-1185">Reference proteome</keyword>
<dbReference type="Gene3D" id="3.40.50.720">
    <property type="entry name" value="NAD(P)-binding Rossmann-like Domain"/>
    <property type="match status" value="1"/>
</dbReference>
<dbReference type="Proteomes" id="UP000196877">
    <property type="component" value="Chromosome"/>
</dbReference>